<reference evidence="3" key="2">
    <citation type="submission" date="2013-12" db="EMBL/GenBank/DDBJ databases">
        <title>Evolution of pathogenesis and genome organization in the Tremellales.</title>
        <authorList>
            <person name="Cuomo C."/>
            <person name="Litvintseva A."/>
            <person name="Heitman J."/>
            <person name="Chen Y."/>
            <person name="Sun S."/>
            <person name="Springer D."/>
            <person name="Dromer F."/>
            <person name="Young S."/>
            <person name="Zeng Q."/>
            <person name="Chapman S."/>
            <person name="Gujja S."/>
            <person name="Saif S."/>
            <person name="Birren B."/>
        </authorList>
    </citation>
    <scope>NUCLEOTIDE SEQUENCE [LARGE SCALE GENOMIC DNA]</scope>
    <source>
        <strain evidence="3">CBS 10435</strain>
    </source>
</reference>
<evidence type="ECO:0000313" key="3">
    <source>
        <dbReference type="Proteomes" id="UP000092583"/>
    </source>
</evidence>
<dbReference type="EMBL" id="KI669461">
    <property type="protein sequence ID" value="OCF58901.1"/>
    <property type="molecule type" value="Genomic_DNA"/>
</dbReference>
<keyword evidence="3" id="KW-1185">Reference proteome</keyword>
<protein>
    <submittedName>
        <fullName evidence="2">Uncharacterized protein</fullName>
    </submittedName>
</protein>
<name>A0A1B9ITN8_9TREE</name>
<gene>
    <name evidence="2" type="ORF">L486_03394</name>
</gene>
<organism evidence="2 3">
    <name type="scientific">Kwoniella mangroviensis CBS 10435</name>
    <dbReference type="NCBI Taxonomy" id="1331196"/>
    <lineage>
        <taxon>Eukaryota</taxon>
        <taxon>Fungi</taxon>
        <taxon>Dikarya</taxon>
        <taxon>Basidiomycota</taxon>
        <taxon>Agaricomycotina</taxon>
        <taxon>Tremellomycetes</taxon>
        <taxon>Tremellales</taxon>
        <taxon>Cryptococcaceae</taxon>
        <taxon>Kwoniella</taxon>
    </lineage>
</organism>
<feature type="region of interest" description="Disordered" evidence="1">
    <location>
        <begin position="89"/>
        <end position="129"/>
    </location>
</feature>
<reference evidence="2 3" key="1">
    <citation type="submission" date="2013-07" db="EMBL/GenBank/DDBJ databases">
        <title>The Genome Sequence of Kwoniella mangroviensis CBS10435.</title>
        <authorList>
            <consortium name="The Broad Institute Genome Sequencing Platform"/>
            <person name="Cuomo C."/>
            <person name="Litvintseva A."/>
            <person name="Chen Y."/>
            <person name="Heitman J."/>
            <person name="Sun S."/>
            <person name="Springer D."/>
            <person name="Dromer F."/>
            <person name="Young S.K."/>
            <person name="Zeng Q."/>
            <person name="Gargeya S."/>
            <person name="Fitzgerald M."/>
            <person name="Abouelleil A."/>
            <person name="Alvarado L."/>
            <person name="Berlin A.M."/>
            <person name="Chapman S.B."/>
            <person name="Dewar J."/>
            <person name="Goldberg J."/>
            <person name="Griggs A."/>
            <person name="Gujja S."/>
            <person name="Hansen M."/>
            <person name="Howarth C."/>
            <person name="Imamovic A."/>
            <person name="Larimer J."/>
            <person name="McCowan C."/>
            <person name="Murphy C."/>
            <person name="Pearson M."/>
            <person name="Priest M."/>
            <person name="Roberts A."/>
            <person name="Saif S."/>
            <person name="Shea T."/>
            <person name="Sykes S."/>
            <person name="Wortman J."/>
            <person name="Nusbaum C."/>
            <person name="Birren B."/>
        </authorList>
    </citation>
    <scope>NUCLEOTIDE SEQUENCE [LARGE SCALE GENOMIC DNA]</scope>
    <source>
        <strain evidence="2 3">CBS 10435</strain>
    </source>
</reference>
<sequence length="143" mass="15761">MISPILDQKIVFHNLYWLFPKDEITVDTDLSCTSCRNGVPSIPNVTCRRQVDFKSLSQDLTYIDAVMSLPPRDCRKCGEESHWTILTNCHAPPSSSGVGDTGSQTYTEERRHSSNEDETTGTAGDTEVRNAVGEAAQQAVLKA</sequence>
<proteinExistence type="predicted"/>
<dbReference type="AlphaFoldDB" id="A0A1B9ITN8"/>
<feature type="compositionally biased region" description="Polar residues" evidence="1">
    <location>
        <begin position="93"/>
        <end position="106"/>
    </location>
</feature>
<evidence type="ECO:0000313" key="2">
    <source>
        <dbReference type="EMBL" id="OCF58901.1"/>
    </source>
</evidence>
<dbReference type="Proteomes" id="UP000092583">
    <property type="component" value="Unassembled WGS sequence"/>
</dbReference>
<accession>A0A1B9ITN8</accession>
<evidence type="ECO:0000256" key="1">
    <source>
        <dbReference type="SAM" id="MobiDB-lite"/>
    </source>
</evidence>